<name>X5M2Y1_BARHN</name>
<dbReference type="KEGG" id="bhs:BM1374165_00092"/>
<dbReference type="EMBL" id="HG969191">
    <property type="protein sequence ID" value="CDO46121.1"/>
    <property type="molecule type" value="Genomic_DNA"/>
</dbReference>
<dbReference type="KEGG" id="bhn:PRJBM_00090"/>
<evidence type="ECO:0000313" key="2">
    <source>
        <dbReference type="Proteomes" id="UP000019801"/>
    </source>
</evidence>
<evidence type="ECO:0000313" key="1">
    <source>
        <dbReference type="EMBL" id="CDO46121.1"/>
    </source>
</evidence>
<dbReference type="Proteomes" id="UP000019801">
    <property type="component" value="Chromosome I"/>
</dbReference>
<sequence length="72" mass="8539">MPFINHFNVRAVQHWELTNIIIVPVCYCVEMKMMMFNGLHYSIHGRMMLGANNRRKFADEQHIAEWYAGLRG</sequence>
<accession>X5M2Y1</accession>
<dbReference type="PATRIC" id="fig|38323.3.peg.105"/>
<dbReference type="AlphaFoldDB" id="X5M2Y1"/>
<organism evidence="1 2">
    <name type="scientific">Bartonella henselae</name>
    <name type="common">Rochalimaea henselae</name>
    <dbReference type="NCBI Taxonomy" id="38323"/>
    <lineage>
        <taxon>Bacteria</taxon>
        <taxon>Pseudomonadati</taxon>
        <taxon>Pseudomonadota</taxon>
        <taxon>Alphaproteobacteria</taxon>
        <taxon>Hyphomicrobiales</taxon>
        <taxon>Bartonellaceae</taxon>
        <taxon>Bartonella</taxon>
    </lineage>
</organism>
<proteinExistence type="predicted"/>
<reference evidence="2" key="1">
    <citation type="submission" date="2013-11" db="EMBL/GenBank/DDBJ databases">
        <title>Genome sequencing of Bartonella spp. isolated from human blood.</title>
        <authorList>
            <person name="Raoult D."/>
        </authorList>
    </citation>
    <scope>NUCLEOTIDE SEQUENCE</scope>
    <source>
        <strain evidence="2">BM1374165</strain>
    </source>
</reference>
<gene>
    <name evidence="1" type="ORF">BM1374165_00092</name>
</gene>
<protein>
    <submittedName>
        <fullName evidence="1">Uncharacterized protein</fullName>
    </submittedName>
</protein>